<protein>
    <submittedName>
        <fullName evidence="2">RNA polymerase sigma-54 factor</fullName>
    </submittedName>
</protein>
<accession>A0ABU3XGN5</accession>
<evidence type="ECO:0000313" key="3">
    <source>
        <dbReference type="Proteomes" id="UP001287282"/>
    </source>
</evidence>
<comment type="caution">
    <text evidence="2">The sequence shown here is derived from an EMBL/GenBank/DDBJ whole genome shotgun (WGS) entry which is preliminary data.</text>
</comment>
<feature type="domain" description="RNA polymerase sigma factor 54 core-binding" evidence="1">
    <location>
        <begin position="22"/>
        <end position="91"/>
    </location>
</feature>
<reference evidence="2 3" key="1">
    <citation type="submission" date="2023-10" db="EMBL/GenBank/DDBJ databases">
        <title>Screening of Alkalihalobacillus lindianensis BZ-TG-R113 and Its Alleviation of Salt Stress on Rapeseed Growth.</title>
        <authorList>
            <person name="Zhao B."/>
            <person name="Guo T."/>
        </authorList>
    </citation>
    <scope>NUCLEOTIDE SEQUENCE [LARGE SCALE GENOMIC DNA]</scope>
    <source>
        <strain evidence="2 3">BZ-TG-R113</strain>
    </source>
</reference>
<evidence type="ECO:0000259" key="1">
    <source>
        <dbReference type="Pfam" id="PF04963"/>
    </source>
</evidence>
<dbReference type="InterPro" id="IPR038709">
    <property type="entry name" value="RpoN_core-bd_sf"/>
</dbReference>
<organism evidence="2 3">
    <name type="scientific">Alkalihalophilus lindianensis</name>
    <dbReference type="NCBI Taxonomy" id="1630542"/>
    <lineage>
        <taxon>Bacteria</taxon>
        <taxon>Bacillati</taxon>
        <taxon>Bacillota</taxon>
        <taxon>Bacilli</taxon>
        <taxon>Bacillales</taxon>
        <taxon>Bacillaceae</taxon>
        <taxon>Alkalihalophilus</taxon>
    </lineage>
</organism>
<sequence length="91" mass="10811">QPMNPLIDRNRKKHQKVEKDWIEQIAVKSFSLEEQLISQFNIKAIPEVQLRVIRYLILHLDENGYFTGDLDEISVKLKIPYQLTEDCLKMI</sequence>
<dbReference type="InterPro" id="IPR007046">
    <property type="entry name" value="RNA_pol_sigma_54_core-bd"/>
</dbReference>
<feature type="non-terminal residue" evidence="2">
    <location>
        <position position="91"/>
    </location>
</feature>
<dbReference type="Proteomes" id="UP001287282">
    <property type="component" value="Unassembled WGS sequence"/>
</dbReference>
<proteinExistence type="predicted"/>
<evidence type="ECO:0000313" key="2">
    <source>
        <dbReference type="EMBL" id="MDV2687053.1"/>
    </source>
</evidence>
<keyword evidence="3" id="KW-1185">Reference proteome</keyword>
<dbReference type="Pfam" id="PF04963">
    <property type="entry name" value="Sigma54_CBD"/>
    <property type="match status" value="1"/>
</dbReference>
<name>A0ABU3XGN5_9BACI</name>
<feature type="non-terminal residue" evidence="2">
    <location>
        <position position="1"/>
    </location>
</feature>
<dbReference type="EMBL" id="JAWJBA010000248">
    <property type="protein sequence ID" value="MDV2687053.1"/>
    <property type="molecule type" value="Genomic_DNA"/>
</dbReference>
<gene>
    <name evidence="2" type="ORF">RYX56_22140</name>
</gene>
<dbReference type="Gene3D" id="1.10.10.1330">
    <property type="entry name" value="RNA polymerase sigma-54 factor, core-binding domain"/>
    <property type="match status" value="1"/>
</dbReference>